<organism evidence="2 3">
    <name type="scientific">Archangium violaceum Cb vi76</name>
    <dbReference type="NCBI Taxonomy" id="1406225"/>
    <lineage>
        <taxon>Bacteria</taxon>
        <taxon>Pseudomonadati</taxon>
        <taxon>Myxococcota</taxon>
        <taxon>Myxococcia</taxon>
        <taxon>Myxococcales</taxon>
        <taxon>Cystobacterineae</taxon>
        <taxon>Archangiaceae</taxon>
        <taxon>Archangium</taxon>
    </lineage>
</organism>
<dbReference type="GO" id="GO:0000731">
    <property type="term" value="P:DNA synthesis involved in DNA repair"/>
    <property type="evidence" value="ECO:0007669"/>
    <property type="project" value="TreeGrafter"/>
</dbReference>
<sequence>MPVQELWIENYRSVQALRFPLAPVTVVVGPNGSGKTNVYRALQLLLAGAEGTLARTLAEEGGMPSVLWAGPRPRSAPKSAPLRLTVGVRLEDLAYELSCGVVPPPQGPFSLDPDVKEETVWVHEGKRRHVVAERKSQSVFARDAEGHRTTFAAQLWSSESVLAQLSEPHRFPLLSALRAELLRWRFYHHFRTDPDSPLRHAQVGVRTPALAHDGRDLAAALMTIADIGDDRALHAAVESAFPGSRLELDSEDGRFSFRMRMPGLTRPLEATELSDGTLRYLCLLAALLSPRPPPFLALNEPETSLHPSLLEPLGRLIATASRKGQVFVTTHAHELATALEKHAGASILPLRKDSGATELVEPDEAE</sequence>
<dbReference type="GO" id="GO:0005524">
    <property type="term" value="F:ATP binding"/>
    <property type="evidence" value="ECO:0007669"/>
    <property type="project" value="InterPro"/>
</dbReference>
<dbReference type="InterPro" id="IPR003959">
    <property type="entry name" value="ATPase_AAA_core"/>
</dbReference>
<dbReference type="PIRSF" id="PIRSF029347">
    <property type="entry name" value="RecF"/>
    <property type="match status" value="1"/>
</dbReference>
<name>A0A084SL06_9BACT</name>
<accession>A0A084SL06</accession>
<dbReference type="FunFam" id="3.40.50.300:FF:002534">
    <property type="entry name" value="Putative RecF protein"/>
    <property type="match status" value="1"/>
</dbReference>
<evidence type="ECO:0000313" key="3">
    <source>
        <dbReference type="Proteomes" id="UP000028547"/>
    </source>
</evidence>
<dbReference type="AlphaFoldDB" id="A0A084SL06"/>
<dbReference type="GO" id="GO:0016887">
    <property type="term" value="F:ATP hydrolysis activity"/>
    <property type="evidence" value="ECO:0007669"/>
    <property type="project" value="InterPro"/>
</dbReference>
<comment type="caution">
    <text evidence="2">The sequence shown here is derived from an EMBL/GenBank/DDBJ whole genome shotgun (WGS) entry which is preliminary data.</text>
</comment>
<evidence type="ECO:0000313" key="2">
    <source>
        <dbReference type="EMBL" id="KFA89141.1"/>
    </source>
</evidence>
<dbReference type="Pfam" id="PF13304">
    <property type="entry name" value="AAA_21"/>
    <property type="match status" value="1"/>
</dbReference>
<feature type="domain" description="ATPase AAA-type core" evidence="1">
    <location>
        <begin position="24"/>
        <end position="331"/>
    </location>
</feature>
<dbReference type="InterPro" id="IPR027417">
    <property type="entry name" value="P-loop_NTPase"/>
</dbReference>
<dbReference type="EMBL" id="JPMI01000259">
    <property type="protein sequence ID" value="KFA89141.1"/>
    <property type="molecule type" value="Genomic_DNA"/>
</dbReference>
<proteinExistence type="predicted"/>
<dbReference type="Gene3D" id="3.40.50.300">
    <property type="entry name" value="P-loop containing nucleotide triphosphate hydrolases"/>
    <property type="match status" value="2"/>
</dbReference>
<dbReference type="SUPFAM" id="SSF52540">
    <property type="entry name" value="P-loop containing nucleoside triphosphate hydrolases"/>
    <property type="match status" value="1"/>
</dbReference>
<protein>
    <submittedName>
        <fullName evidence="2">Recombinase RecF</fullName>
    </submittedName>
</protein>
<evidence type="ECO:0000259" key="1">
    <source>
        <dbReference type="Pfam" id="PF13304"/>
    </source>
</evidence>
<dbReference type="Proteomes" id="UP000028547">
    <property type="component" value="Unassembled WGS sequence"/>
</dbReference>
<dbReference type="RefSeq" id="WP_043406188.1">
    <property type="nucleotide sequence ID" value="NZ_JPMI01000259.1"/>
</dbReference>
<dbReference type="InterPro" id="IPR014555">
    <property type="entry name" value="RecF-like"/>
</dbReference>
<gene>
    <name evidence="2" type="ORF">Q664_36560</name>
</gene>
<dbReference type="PANTHER" id="PTHR32182">
    <property type="entry name" value="DNA REPLICATION AND REPAIR PROTEIN RECF"/>
    <property type="match status" value="1"/>
</dbReference>
<dbReference type="PANTHER" id="PTHR32182:SF25">
    <property type="entry name" value="SLR1056 PROTEIN"/>
    <property type="match status" value="1"/>
</dbReference>
<reference evidence="2 3" key="1">
    <citation type="submission" date="2014-07" db="EMBL/GenBank/DDBJ databases">
        <title>Draft Genome Sequence of Gephyronic Acid Producer, Cystobacter violaceus Strain Cb vi76.</title>
        <authorList>
            <person name="Stevens D.C."/>
            <person name="Young J."/>
            <person name="Carmichael R."/>
            <person name="Tan J."/>
            <person name="Taylor R.E."/>
        </authorList>
    </citation>
    <scope>NUCLEOTIDE SEQUENCE [LARGE SCALE GENOMIC DNA]</scope>
    <source>
        <strain evidence="2 3">Cb vi76</strain>
    </source>
</reference>
<dbReference type="GO" id="GO:0006302">
    <property type="term" value="P:double-strand break repair"/>
    <property type="evidence" value="ECO:0007669"/>
    <property type="project" value="TreeGrafter"/>
</dbReference>